<evidence type="ECO:0008006" key="4">
    <source>
        <dbReference type="Google" id="ProtNLM"/>
    </source>
</evidence>
<name>M8DDM3_9BACL</name>
<feature type="transmembrane region" description="Helical" evidence="1">
    <location>
        <begin position="165"/>
        <end position="183"/>
    </location>
</feature>
<feature type="transmembrane region" description="Helical" evidence="1">
    <location>
        <begin position="16"/>
        <end position="37"/>
    </location>
</feature>
<dbReference type="AlphaFoldDB" id="M8DDM3"/>
<keyword evidence="3" id="KW-1185">Reference proteome</keyword>
<keyword evidence="1" id="KW-0472">Membrane</keyword>
<dbReference type="Pfam" id="PF12730">
    <property type="entry name" value="ABC2_membrane_4"/>
    <property type="match status" value="1"/>
</dbReference>
<sequence length="244" mass="26773">MWRFFRSELLKLRKSPIWLLVFVSPALSTIFGLGMRITPEMEEMAWGMTYTMMAAPHGLLFLPLLTGVLSAFVCRYEHVGGGWKQMLALPVSRGTVYVVKFVWVMGLLLLTQCLLLAGLLAVGTVKGYSAAVPWDILVSSLVGGWVACMPLAALQLAVSVAWSSFAAPMAVSAIFTLPNILLVNSEKYGPWYPWAQPMIAMLSGAQQAEPGVLGVPPETLFIVILGSFIAFFLSGFVYFQRKMI</sequence>
<gene>
    <name evidence="2" type="ORF">I532_16503</name>
</gene>
<reference evidence="2 3" key="1">
    <citation type="submission" date="2013-03" db="EMBL/GenBank/DDBJ databases">
        <title>Assembly of a new bacterial strain Brevibacillus borstelensis AK1.</title>
        <authorList>
            <person name="Rajan I."/>
            <person name="PoliReddy D."/>
            <person name="Sugumar T."/>
            <person name="Rathinam K."/>
            <person name="Alqarawi S."/>
            <person name="Khalil A.B."/>
            <person name="Sivakumar N."/>
        </authorList>
    </citation>
    <scope>NUCLEOTIDE SEQUENCE [LARGE SCALE GENOMIC DNA]</scope>
    <source>
        <strain evidence="2 3">AK1</strain>
    </source>
</reference>
<feature type="transmembrane region" description="Helical" evidence="1">
    <location>
        <begin position="97"/>
        <end position="124"/>
    </location>
</feature>
<dbReference type="Proteomes" id="UP000012081">
    <property type="component" value="Unassembled WGS sequence"/>
</dbReference>
<feature type="transmembrane region" description="Helical" evidence="1">
    <location>
        <begin position="57"/>
        <end position="76"/>
    </location>
</feature>
<proteinExistence type="predicted"/>
<keyword evidence="1" id="KW-1133">Transmembrane helix</keyword>
<accession>M8DDM3</accession>
<protein>
    <recommendedName>
        <fullName evidence="4">ABC transporter permease</fullName>
    </recommendedName>
</protein>
<feature type="transmembrane region" description="Helical" evidence="1">
    <location>
        <begin position="136"/>
        <end position="158"/>
    </location>
</feature>
<evidence type="ECO:0000256" key="1">
    <source>
        <dbReference type="SAM" id="Phobius"/>
    </source>
</evidence>
<dbReference type="PATRIC" id="fig|1300222.3.peg.3452"/>
<feature type="transmembrane region" description="Helical" evidence="1">
    <location>
        <begin position="220"/>
        <end position="239"/>
    </location>
</feature>
<evidence type="ECO:0000313" key="2">
    <source>
        <dbReference type="EMBL" id="EMT51543.1"/>
    </source>
</evidence>
<comment type="caution">
    <text evidence="2">The sequence shown here is derived from an EMBL/GenBank/DDBJ whole genome shotgun (WGS) entry which is preliminary data.</text>
</comment>
<dbReference type="CDD" id="cd21809">
    <property type="entry name" value="ABC-2_lan_permease-like"/>
    <property type="match status" value="1"/>
</dbReference>
<dbReference type="OrthoDB" id="9781996at2"/>
<organism evidence="2 3">
    <name type="scientific">Brevibacillus borstelensis AK1</name>
    <dbReference type="NCBI Taxonomy" id="1300222"/>
    <lineage>
        <taxon>Bacteria</taxon>
        <taxon>Bacillati</taxon>
        <taxon>Bacillota</taxon>
        <taxon>Bacilli</taxon>
        <taxon>Bacillales</taxon>
        <taxon>Paenibacillaceae</taxon>
        <taxon>Brevibacillus</taxon>
    </lineage>
</organism>
<dbReference type="RefSeq" id="WP_003389577.1">
    <property type="nucleotide sequence ID" value="NZ_APBN01000007.1"/>
</dbReference>
<evidence type="ECO:0000313" key="3">
    <source>
        <dbReference type="Proteomes" id="UP000012081"/>
    </source>
</evidence>
<dbReference type="EMBL" id="APBN01000007">
    <property type="protein sequence ID" value="EMT51543.1"/>
    <property type="molecule type" value="Genomic_DNA"/>
</dbReference>
<dbReference type="STRING" id="1300222.I532_16503"/>
<keyword evidence="1" id="KW-0812">Transmembrane</keyword>